<accession>A0A2I1D9G9</accession>
<gene>
    <name evidence="2" type="ORF">P168DRAFT_113620</name>
</gene>
<evidence type="ECO:0000313" key="2">
    <source>
        <dbReference type="EMBL" id="PKY06524.1"/>
    </source>
</evidence>
<keyword evidence="3" id="KW-1185">Reference proteome</keyword>
<dbReference type="RefSeq" id="XP_024695118.1">
    <property type="nucleotide sequence ID" value="XM_024832572.1"/>
</dbReference>
<keyword evidence="1" id="KW-0732">Signal</keyword>
<comment type="caution">
    <text evidence="2">The sequence shown here is derived from an EMBL/GenBank/DDBJ whole genome shotgun (WGS) entry which is preliminary data.</text>
</comment>
<dbReference type="EMBL" id="MSFM01000003">
    <property type="protein sequence ID" value="PKY06524.1"/>
    <property type="molecule type" value="Genomic_DNA"/>
</dbReference>
<evidence type="ECO:0000313" key="3">
    <source>
        <dbReference type="Proteomes" id="UP000234254"/>
    </source>
</evidence>
<organism evidence="2 3">
    <name type="scientific">Aspergillus campestris (strain IBT 28561)</name>
    <dbReference type="NCBI Taxonomy" id="1392248"/>
    <lineage>
        <taxon>Eukaryota</taxon>
        <taxon>Fungi</taxon>
        <taxon>Dikarya</taxon>
        <taxon>Ascomycota</taxon>
        <taxon>Pezizomycotina</taxon>
        <taxon>Eurotiomycetes</taxon>
        <taxon>Eurotiomycetidae</taxon>
        <taxon>Eurotiales</taxon>
        <taxon>Aspergillaceae</taxon>
        <taxon>Aspergillus</taxon>
        <taxon>Aspergillus subgen. Circumdati</taxon>
    </lineage>
</organism>
<name>A0A2I1D9G9_ASPC2</name>
<evidence type="ECO:0000256" key="1">
    <source>
        <dbReference type="SAM" id="SignalP"/>
    </source>
</evidence>
<reference evidence="2" key="1">
    <citation type="submission" date="2016-12" db="EMBL/GenBank/DDBJ databases">
        <title>The genomes of Aspergillus section Nigri reveals drivers in fungal speciation.</title>
        <authorList>
            <consortium name="DOE Joint Genome Institute"/>
            <person name="Vesth T.C."/>
            <person name="Nybo J."/>
            <person name="Theobald S."/>
            <person name="Brandl J."/>
            <person name="Frisvad J.C."/>
            <person name="Nielsen K.F."/>
            <person name="Lyhne E.K."/>
            <person name="Kogle M.E."/>
            <person name="Kuo A."/>
            <person name="Riley R."/>
            <person name="Clum A."/>
            <person name="Nolan M."/>
            <person name="Lipzen A."/>
            <person name="Salamov A."/>
            <person name="Henrissat B."/>
            <person name="Wiebenga A."/>
            <person name="De vries R.P."/>
            <person name="Grigoriev I.V."/>
            <person name="Mortensen U.H."/>
            <person name="Andersen M.R."/>
            <person name="Baker S.E."/>
        </authorList>
    </citation>
    <scope>NUCLEOTIDE SEQUENCE</scope>
    <source>
        <strain evidence="2">IBT 28561</strain>
    </source>
</reference>
<sequence>MSCLCFVFSWLGLFRLPSYLSIHSCMCRIHNSLNKGIIAYARVRHSRQGASEVSAYRLKCQATIGCPDRSRDFDS</sequence>
<feature type="chain" id="PRO_5014126660" description="Secreted protein" evidence="1">
    <location>
        <begin position="22"/>
        <end position="75"/>
    </location>
</feature>
<dbReference type="AlphaFoldDB" id="A0A2I1D9G9"/>
<proteinExistence type="predicted"/>
<dbReference type="Proteomes" id="UP000234254">
    <property type="component" value="Unassembled WGS sequence"/>
</dbReference>
<dbReference type="GeneID" id="36540093"/>
<protein>
    <recommendedName>
        <fullName evidence="4">Secreted protein</fullName>
    </recommendedName>
</protein>
<dbReference type="VEuPathDB" id="FungiDB:P168DRAFT_113620"/>
<feature type="signal peptide" evidence="1">
    <location>
        <begin position="1"/>
        <end position="21"/>
    </location>
</feature>
<evidence type="ECO:0008006" key="4">
    <source>
        <dbReference type="Google" id="ProtNLM"/>
    </source>
</evidence>